<comment type="caution">
    <text evidence="1">The sequence shown here is derived from an EMBL/GenBank/DDBJ whole genome shotgun (WGS) entry which is preliminary data.</text>
</comment>
<proteinExistence type="predicted"/>
<sequence length="127" mass="14386">MKKNILAYFLLTIALMFSVSSYAAKPKKMHVTATAYNSVRAQTNSNPSIAAWGDRLKPGMKAIAVSRDLLRKGLKRGSKVKISGLPGEYVVLDKMHHRWRNKIDIYMGKDIRAAKRWGRRKVTLTLL</sequence>
<accession>A0A0M9FB60</accession>
<dbReference type="EMBL" id="PYNS01000003">
    <property type="protein sequence ID" value="PSV12446.1"/>
    <property type="molecule type" value="Genomic_DNA"/>
</dbReference>
<name>A0A0M9FB60_PHOLD</name>
<dbReference type="CDD" id="cd22784">
    <property type="entry name" value="DPBB_MltA_YuiC-like"/>
    <property type="match status" value="1"/>
</dbReference>
<protein>
    <submittedName>
        <fullName evidence="1">Uncharacterized protein</fullName>
    </submittedName>
</protein>
<dbReference type="OrthoDB" id="5624888at2"/>
<dbReference type="GeneID" id="99740669"/>
<reference evidence="1 2" key="1">
    <citation type="submission" date="2018-03" db="EMBL/GenBank/DDBJ databases">
        <title>Whole genome sequencing of Histamine producing bacteria.</title>
        <authorList>
            <person name="Butler K."/>
        </authorList>
    </citation>
    <scope>NUCLEOTIDE SEQUENCE [LARGE SCALE GENOMIC DNA]</scope>
    <source>
        <strain evidence="1 2">Res.4.1</strain>
    </source>
</reference>
<dbReference type="Proteomes" id="UP000240530">
    <property type="component" value="Unassembled WGS sequence"/>
</dbReference>
<dbReference type="RefSeq" id="WP_008988201.1">
    <property type="nucleotide sequence ID" value="NZ_CP131572.1"/>
</dbReference>
<dbReference type="AlphaFoldDB" id="A0A0M9FB60"/>
<evidence type="ECO:0000313" key="1">
    <source>
        <dbReference type="EMBL" id="PSV12446.1"/>
    </source>
</evidence>
<gene>
    <name evidence="1" type="ORF">C0W93_05320</name>
</gene>
<organism evidence="1 2">
    <name type="scientific">Photobacterium leiognathi subsp. mandapamensis</name>
    <name type="common">Photobacterium mandapamensis</name>
    <dbReference type="NCBI Taxonomy" id="48408"/>
    <lineage>
        <taxon>Bacteria</taxon>
        <taxon>Pseudomonadati</taxon>
        <taxon>Pseudomonadota</taxon>
        <taxon>Gammaproteobacteria</taxon>
        <taxon>Vibrionales</taxon>
        <taxon>Vibrionaceae</taxon>
        <taxon>Photobacterium</taxon>
    </lineage>
</organism>
<evidence type="ECO:0000313" key="2">
    <source>
        <dbReference type="Proteomes" id="UP000240530"/>
    </source>
</evidence>